<feature type="region of interest" description="Disordered" evidence="1">
    <location>
        <begin position="602"/>
        <end position="682"/>
    </location>
</feature>
<feature type="region of interest" description="Disordered" evidence="1">
    <location>
        <begin position="712"/>
        <end position="738"/>
    </location>
</feature>
<dbReference type="STRING" id="655863.F0XRV7"/>
<dbReference type="GeneID" id="25981626"/>
<feature type="region of interest" description="Disordered" evidence="1">
    <location>
        <begin position="751"/>
        <end position="795"/>
    </location>
</feature>
<evidence type="ECO:0000313" key="3">
    <source>
        <dbReference type="Proteomes" id="UP000007796"/>
    </source>
</evidence>
<feature type="compositionally biased region" description="Polar residues" evidence="1">
    <location>
        <begin position="613"/>
        <end position="623"/>
    </location>
</feature>
<feature type="compositionally biased region" description="Low complexity" evidence="1">
    <location>
        <begin position="538"/>
        <end position="564"/>
    </location>
</feature>
<feature type="compositionally biased region" description="Basic and acidic residues" evidence="1">
    <location>
        <begin position="640"/>
        <end position="655"/>
    </location>
</feature>
<reference evidence="2 3" key="1">
    <citation type="journal article" date="2011" name="Proc. Natl. Acad. Sci. U.S.A.">
        <title>Genome and transcriptome analyses of the mountain pine beetle-fungal symbiont Grosmannia clavigera, a lodgepole pine pathogen.</title>
        <authorList>
            <person name="DiGuistini S."/>
            <person name="Wang Y."/>
            <person name="Liao N.Y."/>
            <person name="Taylor G."/>
            <person name="Tanguay P."/>
            <person name="Feau N."/>
            <person name="Henrissat B."/>
            <person name="Chan S.K."/>
            <person name="Hesse-Orce U."/>
            <person name="Alamouti S.M."/>
            <person name="Tsui C.K.M."/>
            <person name="Docking R.T."/>
            <person name="Levasseur A."/>
            <person name="Haridas S."/>
            <person name="Robertson G."/>
            <person name="Birol I."/>
            <person name="Holt R.A."/>
            <person name="Marra M.A."/>
            <person name="Hamelin R.C."/>
            <person name="Hirst M."/>
            <person name="Jones S.J.M."/>
            <person name="Bohlmann J."/>
            <person name="Breuil C."/>
        </authorList>
    </citation>
    <scope>NUCLEOTIDE SEQUENCE [LARGE SCALE GENOMIC DNA]</scope>
    <source>
        <strain evidence="3">kw1407 / UAMH 11150</strain>
    </source>
</reference>
<feature type="region of interest" description="Disordered" evidence="1">
    <location>
        <begin position="414"/>
        <end position="456"/>
    </location>
</feature>
<sequence>MPESDYYTAGYRRDAVYSSDENDERYKRTTVRRYKVGHGQVERVEQVERERVEDDGQESWDQRGGHRSSNNMIEVDRRIYSPERPRSAVDITEHTRRYYGDDGRLIVHETTKDLDHDTGRHSRNREGLFQVQSRDERDDQIIVESYSKDRHGDGHGGEVERWHKETEYYEPSIPPPAPIVIRPRPVEQNIILQDSPGLSSVIMPHQGQVALVAHDRERPRKKDLREENDYYYERRERREVVPYRGEREDLAAGQLGRRGRNPDHRHRHYTHHRDYASDGELDSEDDYYITKKTVIRREIPPSASERRRHLAEGALAGAGIGALLSSRRNQDGELPEHRGRKVIAGAALGALGTEVMKRAHSTYDDRFSDNHSRPASRERSRSPSHHSTLKTGLGIAAAALAVAGAAKYLQSSRIDREEQNRGRSLHRYSDDERYDSRLSSRTSRKAHSRASSVAKVAAGTAAVAGIVHHFRSKSRGQSGKSRSHSRLRTGAEVVAAGLAGAAAKKLYDKHRDKKEDERDRALANEEYEEERRNRQLRSRPQSSSRSQSRSLSRSLSRSRPQSRSGARAGVTLSSHHPDAGYSPRPGADSKLGLVEYGAWPLYSGPPHPDSRTPDTGSYYSRYSSAAEDSECGGYRRRSHTRDQGSLDASDVRNDAEDPSFADSSIAGEYGNSKKVKDNRSRDHSNLQDFAAAGAGAVAAAAAAPIGIKKMEDRKKVGSIDSSEGRSVHRGNYGSYDRDKFRENREASLEFYKDRDSSHNSAASLEQDSILNFTPETAVGPRDNTTLDKSPPRDNDTVEKNMFVVVRRRNRFTDLECKIPAQKKDVAAWIRNQFRETGRMLMTSELLQLDEDTDQGSRKEDEVRAADMTDLPGSRQSVWHLVKS</sequence>
<dbReference type="EMBL" id="GL629990">
    <property type="protein sequence ID" value="EFW99649.1"/>
    <property type="molecule type" value="Genomic_DNA"/>
</dbReference>
<feature type="compositionally biased region" description="Basic and acidic residues" evidence="1">
    <location>
        <begin position="712"/>
        <end position="726"/>
    </location>
</feature>
<feature type="compositionally biased region" description="Basic and acidic residues" evidence="1">
    <location>
        <begin position="507"/>
        <end position="533"/>
    </location>
</feature>
<dbReference type="OrthoDB" id="3561737at2759"/>
<feature type="region of interest" description="Disordered" evidence="1">
    <location>
        <begin position="1"/>
        <end position="30"/>
    </location>
</feature>
<dbReference type="InParanoid" id="F0XRV7"/>
<feature type="region of interest" description="Disordered" evidence="1">
    <location>
        <begin position="847"/>
        <end position="883"/>
    </location>
</feature>
<name>F0XRV7_GROCL</name>
<dbReference type="AlphaFoldDB" id="F0XRV7"/>
<evidence type="ECO:0000313" key="2">
    <source>
        <dbReference type="EMBL" id="EFW99649.1"/>
    </source>
</evidence>
<feature type="region of interest" description="Disordered" evidence="1">
    <location>
        <begin position="42"/>
        <end position="69"/>
    </location>
</feature>
<feature type="region of interest" description="Disordered" evidence="1">
    <location>
        <begin position="507"/>
        <end position="588"/>
    </location>
</feature>
<protein>
    <recommendedName>
        <fullName evidence="4">DUF3824 domain-containing protein</fullName>
    </recommendedName>
</protein>
<feature type="region of interest" description="Disordered" evidence="1">
    <location>
        <begin position="113"/>
        <end position="139"/>
    </location>
</feature>
<feature type="compositionally biased region" description="Basic and acidic residues" evidence="1">
    <location>
        <begin position="854"/>
        <end position="866"/>
    </location>
</feature>
<accession>F0XRV7</accession>
<gene>
    <name evidence="2" type="ORF">CMQ_8017</name>
</gene>
<feature type="region of interest" description="Disordered" evidence="1">
    <location>
        <begin position="469"/>
        <end position="488"/>
    </location>
</feature>
<feature type="compositionally biased region" description="Basic and acidic residues" evidence="1">
    <location>
        <begin position="362"/>
        <end position="381"/>
    </location>
</feature>
<feature type="compositionally biased region" description="Basic and acidic residues" evidence="1">
    <location>
        <begin position="414"/>
        <end position="438"/>
    </location>
</feature>
<dbReference type="RefSeq" id="XP_014169132.1">
    <property type="nucleotide sequence ID" value="XM_014313657.1"/>
</dbReference>
<evidence type="ECO:0008006" key="4">
    <source>
        <dbReference type="Google" id="ProtNLM"/>
    </source>
</evidence>
<feature type="compositionally biased region" description="Polar residues" evidence="1">
    <location>
        <begin position="758"/>
        <end position="774"/>
    </location>
</feature>
<dbReference type="eggNOG" id="ENOG502QW3V">
    <property type="taxonomic scope" value="Eukaryota"/>
</dbReference>
<feature type="compositionally biased region" description="Basic and acidic residues" evidence="1">
    <location>
        <begin position="42"/>
        <end position="64"/>
    </location>
</feature>
<dbReference type="PANTHER" id="PTHR35487:SF1">
    <property type="entry name" value="DUF3824 DOMAIN-CONTAINING PROTEIN"/>
    <property type="match status" value="1"/>
</dbReference>
<dbReference type="HOGENOM" id="CLU_326261_0_0_1"/>
<feature type="compositionally biased region" description="Basic and acidic residues" evidence="1">
    <location>
        <begin position="113"/>
        <end position="126"/>
    </location>
</feature>
<proteinExistence type="predicted"/>
<feature type="region of interest" description="Disordered" evidence="1">
    <location>
        <begin position="362"/>
        <end position="388"/>
    </location>
</feature>
<organism evidence="3">
    <name type="scientific">Grosmannia clavigera (strain kw1407 / UAMH 11150)</name>
    <name type="common">Blue stain fungus</name>
    <name type="synonym">Graphiocladiella clavigera</name>
    <dbReference type="NCBI Taxonomy" id="655863"/>
    <lineage>
        <taxon>Eukaryota</taxon>
        <taxon>Fungi</taxon>
        <taxon>Dikarya</taxon>
        <taxon>Ascomycota</taxon>
        <taxon>Pezizomycotina</taxon>
        <taxon>Sordariomycetes</taxon>
        <taxon>Sordariomycetidae</taxon>
        <taxon>Ophiostomatales</taxon>
        <taxon>Ophiostomataceae</taxon>
        <taxon>Leptographium</taxon>
    </lineage>
</organism>
<dbReference type="PANTHER" id="PTHR35487">
    <property type="entry name" value="DUF3824 DOMAIN-CONTAINING PROTEIN"/>
    <property type="match status" value="1"/>
</dbReference>
<dbReference type="Proteomes" id="UP000007796">
    <property type="component" value="Unassembled WGS sequence"/>
</dbReference>
<keyword evidence="3" id="KW-1185">Reference proteome</keyword>
<evidence type="ECO:0000256" key="1">
    <source>
        <dbReference type="SAM" id="MobiDB-lite"/>
    </source>
</evidence>